<dbReference type="PANTHER" id="PTHR33909">
    <property type="entry name" value="SEC TRANSLOCON ACCESSORY COMPLEX SUBUNIT YAJC"/>
    <property type="match status" value="1"/>
</dbReference>
<keyword evidence="7 11" id="KW-1133">Transmembrane helix</keyword>
<evidence type="ECO:0000256" key="3">
    <source>
        <dbReference type="ARBA" id="ARBA00022448"/>
    </source>
</evidence>
<evidence type="ECO:0000256" key="1">
    <source>
        <dbReference type="ARBA" id="ARBA00004162"/>
    </source>
</evidence>
<comment type="subcellular location">
    <subcellularLocation>
        <location evidence="1">Cell membrane</location>
        <topology evidence="1">Single-pass membrane protein</topology>
    </subcellularLocation>
</comment>
<evidence type="ECO:0000256" key="9">
    <source>
        <dbReference type="ARBA" id="ARBA00023136"/>
    </source>
</evidence>
<evidence type="ECO:0000256" key="5">
    <source>
        <dbReference type="ARBA" id="ARBA00022692"/>
    </source>
</evidence>
<evidence type="ECO:0000256" key="6">
    <source>
        <dbReference type="ARBA" id="ARBA00022927"/>
    </source>
</evidence>
<gene>
    <name evidence="12" type="primary">yajC</name>
    <name evidence="12" type="ORF">IAD01_07465</name>
</gene>
<evidence type="ECO:0000256" key="7">
    <source>
        <dbReference type="ARBA" id="ARBA00022989"/>
    </source>
</evidence>
<dbReference type="NCBIfam" id="TIGR00739">
    <property type="entry name" value="yajC"/>
    <property type="match status" value="1"/>
</dbReference>
<evidence type="ECO:0000256" key="11">
    <source>
        <dbReference type="SAM" id="Phobius"/>
    </source>
</evidence>
<dbReference type="AlphaFoldDB" id="A0A9D1EQF3"/>
<organism evidence="12 13">
    <name type="scientific">Candidatus Faeciplasma gallinarum</name>
    <dbReference type="NCBI Taxonomy" id="2840799"/>
    <lineage>
        <taxon>Bacteria</taxon>
        <taxon>Bacillati</taxon>
        <taxon>Bacillota</taxon>
        <taxon>Clostridia</taxon>
        <taxon>Eubacteriales</taxon>
        <taxon>Oscillospiraceae</taxon>
        <taxon>Oscillospiraceae incertae sedis</taxon>
        <taxon>Candidatus Faeciplasma</taxon>
    </lineage>
</organism>
<evidence type="ECO:0000256" key="2">
    <source>
        <dbReference type="ARBA" id="ARBA00006742"/>
    </source>
</evidence>
<evidence type="ECO:0000256" key="10">
    <source>
        <dbReference type="SAM" id="MobiDB-lite"/>
    </source>
</evidence>
<keyword evidence="6" id="KW-0653">Protein transport</keyword>
<dbReference type="InterPro" id="IPR003849">
    <property type="entry name" value="Preprotein_translocase_YajC"/>
</dbReference>
<dbReference type="Pfam" id="PF02699">
    <property type="entry name" value="YajC"/>
    <property type="match status" value="1"/>
</dbReference>
<feature type="region of interest" description="Disordered" evidence="10">
    <location>
        <begin position="114"/>
        <end position="141"/>
    </location>
</feature>
<dbReference type="Proteomes" id="UP000823982">
    <property type="component" value="Unassembled WGS sequence"/>
</dbReference>
<keyword evidence="5 11" id="KW-0812">Transmembrane</keyword>
<dbReference type="GO" id="GO:0005886">
    <property type="term" value="C:plasma membrane"/>
    <property type="evidence" value="ECO:0007669"/>
    <property type="project" value="UniProtKB-SubCell"/>
</dbReference>
<comment type="similarity">
    <text evidence="2">Belongs to the YajC family.</text>
</comment>
<reference evidence="12" key="1">
    <citation type="submission" date="2020-10" db="EMBL/GenBank/DDBJ databases">
        <authorList>
            <person name="Gilroy R."/>
        </authorList>
    </citation>
    <scope>NUCLEOTIDE SEQUENCE</scope>
    <source>
        <strain evidence="12">CHK157-1446</strain>
    </source>
</reference>
<dbReference type="GO" id="GO:0015031">
    <property type="term" value="P:protein transport"/>
    <property type="evidence" value="ECO:0007669"/>
    <property type="project" value="UniProtKB-KW"/>
</dbReference>
<proteinExistence type="inferred from homology"/>
<keyword evidence="9 11" id="KW-0472">Membrane</keyword>
<dbReference type="PRINTS" id="PR01853">
    <property type="entry name" value="YAJCTRNLCASE"/>
</dbReference>
<dbReference type="PANTHER" id="PTHR33909:SF1">
    <property type="entry name" value="SEC TRANSLOCON ACCESSORY COMPLEX SUBUNIT YAJC"/>
    <property type="match status" value="1"/>
</dbReference>
<name>A0A9D1EQF3_9FIRM</name>
<evidence type="ECO:0000256" key="8">
    <source>
        <dbReference type="ARBA" id="ARBA00023010"/>
    </source>
</evidence>
<keyword evidence="3" id="KW-0813">Transport</keyword>
<accession>A0A9D1EQF3</accession>
<evidence type="ECO:0000313" key="12">
    <source>
        <dbReference type="EMBL" id="HIS25217.1"/>
    </source>
</evidence>
<evidence type="ECO:0000256" key="4">
    <source>
        <dbReference type="ARBA" id="ARBA00022475"/>
    </source>
</evidence>
<dbReference type="EMBL" id="DVIR01000069">
    <property type="protein sequence ID" value="HIS25217.1"/>
    <property type="molecule type" value="Genomic_DNA"/>
</dbReference>
<sequence length="141" mass="15563">MVSFITVLTSNTATTSSASLGWTSIIWLVLLLVAFYFILIRPQRKKEKKDAEMRKNIQIGDEIVTAGGIVGIVCKLEEETLVIETGSDKSKLRIRRWAVSQNLDAEKEASAAAAAAKEARETAKENAKKKKKGEDLPIEKD</sequence>
<comment type="caution">
    <text evidence="12">The sequence shown here is derived from an EMBL/GenBank/DDBJ whole genome shotgun (WGS) entry which is preliminary data.</text>
</comment>
<evidence type="ECO:0000313" key="13">
    <source>
        <dbReference type="Proteomes" id="UP000823982"/>
    </source>
</evidence>
<feature type="compositionally biased region" description="Basic and acidic residues" evidence="10">
    <location>
        <begin position="117"/>
        <end position="141"/>
    </location>
</feature>
<feature type="transmembrane region" description="Helical" evidence="11">
    <location>
        <begin position="20"/>
        <end position="39"/>
    </location>
</feature>
<keyword evidence="8" id="KW-0811">Translocation</keyword>
<dbReference type="SMART" id="SM01323">
    <property type="entry name" value="YajC"/>
    <property type="match status" value="1"/>
</dbReference>
<keyword evidence="4" id="KW-1003">Cell membrane</keyword>
<protein>
    <submittedName>
        <fullName evidence="12">Preprotein translocase subunit YajC</fullName>
    </submittedName>
</protein>
<reference evidence="12" key="2">
    <citation type="journal article" date="2021" name="PeerJ">
        <title>Extensive microbial diversity within the chicken gut microbiome revealed by metagenomics and culture.</title>
        <authorList>
            <person name="Gilroy R."/>
            <person name="Ravi A."/>
            <person name="Getino M."/>
            <person name="Pursley I."/>
            <person name="Horton D.L."/>
            <person name="Alikhan N.F."/>
            <person name="Baker D."/>
            <person name="Gharbi K."/>
            <person name="Hall N."/>
            <person name="Watson M."/>
            <person name="Adriaenssens E.M."/>
            <person name="Foster-Nyarko E."/>
            <person name="Jarju S."/>
            <person name="Secka A."/>
            <person name="Antonio M."/>
            <person name="Oren A."/>
            <person name="Chaudhuri R.R."/>
            <person name="La Ragione R."/>
            <person name="Hildebrand F."/>
            <person name="Pallen M.J."/>
        </authorList>
    </citation>
    <scope>NUCLEOTIDE SEQUENCE</scope>
    <source>
        <strain evidence="12">CHK157-1446</strain>
    </source>
</reference>